<dbReference type="Proteomes" id="UP000682733">
    <property type="component" value="Unassembled WGS sequence"/>
</dbReference>
<dbReference type="EMBL" id="CAJOBA010110692">
    <property type="protein sequence ID" value="CAF4552493.1"/>
    <property type="molecule type" value="Genomic_DNA"/>
</dbReference>
<feature type="non-terminal residue" evidence="2">
    <location>
        <position position="49"/>
    </location>
</feature>
<evidence type="ECO:0000256" key="1">
    <source>
        <dbReference type="SAM" id="MobiDB-lite"/>
    </source>
</evidence>
<proteinExistence type="predicted"/>
<dbReference type="EMBL" id="CAJNOK010075862">
    <property type="protein sequence ID" value="CAF1673649.1"/>
    <property type="molecule type" value="Genomic_DNA"/>
</dbReference>
<feature type="region of interest" description="Disordered" evidence="1">
    <location>
        <begin position="30"/>
        <end position="49"/>
    </location>
</feature>
<dbReference type="Proteomes" id="UP000677228">
    <property type="component" value="Unassembled WGS sequence"/>
</dbReference>
<protein>
    <submittedName>
        <fullName evidence="2">Uncharacterized protein</fullName>
    </submittedName>
</protein>
<evidence type="ECO:0000313" key="3">
    <source>
        <dbReference type="EMBL" id="CAF4552493.1"/>
    </source>
</evidence>
<reference evidence="2" key="1">
    <citation type="submission" date="2021-02" db="EMBL/GenBank/DDBJ databases">
        <authorList>
            <person name="Nowell W R."/>
        </authorList>
    </citation>
    <scope>NUCLEOTIDE SEQUENCE</scope>
</reference>
<organism evidence="2 4">
    <name type="scientific">Didymodactylos carnosus</name>
    <dbReference type="NCBI Taxonomy" id="1234261"/>
    <lineage>
        <taxon>Eukaryota</taxon>
        <taxon>Metazoa</taxon>
        <taxon>Spiralia</taxon>
        <taxon>Gnathifera</taxon>
        <taxon>Rotifera</taxon>
        <taxon>Eurotatoria</taxon>
        <taxon>Bdelloidea</taxon>
        <taxon>Philodinida</taxon>
        <taxon>Philodinidae</taxon>
        <taxon>Didymodactylos</taxon>
    </lineage>
</organism>
<evidence type="ECO:0000313" key="2">
    <source>
        <dbReference type="EMBL" id="CAF1673649.1"/>
    </source>
</evidence>
<accession>A0A8S2GBB4</accession>
<sequence>MQGPYTGVQFQQPGGAGSVTLGANLPSVNPNNFSGPIHYGPSVTRPYGS</sequence>
<evidence type="ECO:0000313" key="4">
    <source>
        <dbReference type="Proteomes" id="UP000677228"/>
    </source>
</evidence>
<dbReference type="AlphaFoldDB" id="A0A8S2GBB4"/>
<gene>
    <name evidence="2" type="ORF">OVA965_LOCUS45821</name>
    <name evidence="3" type="ORF">TMI583_LOCUS49690</name>
</gene>
<comment type="caution">
    <text evidence="2">The sequence shown here is derived from an EMBL/GenBank/DDBJ whole genome shotgun (WGS) entry which is preliminary data.</text>
</comment>
<name>A0A8S2GBB4_9BILA</name>